<proteinExistence type="predicted"/>
<dbReference type="Proteomes" id="UP000001194">
    <property type="component" value="Unassembled WGS sequence"/>
</dbReference>
<dbReference type="KEGG" id="lbc:LACBIDRAFT_299510"/>
<gene>
    <name evidence="2" type="ORF">LACBIDRAFT_299510</name>
</gene>
<accession>B0E3P7</accession>
<dbReference type="RefSeq" id="XP_001890816.1">
    <property type="nucleotide sequence ID" value="XM_001890781.1"/>
</dbReference>
<dbReference type="InParanoid" id="B0E3P7"/>
<keyword evidence="3" id="KW-1185">Reference proteome</keyword>
<organism evidence="3">
    <name type="scientific">Laccaria bicolor (strain S238N-H82 / ATCC MYA-4686)</name>
    <name type="common">Bicoloured deceiver</name>
    <name type="synonym">Laccaria laccata var. bicolor</name>
    <dbReference type="NCBI Taxonomy" id="486041"/>
    <lineage>
        <taxon>Eukaryota</taxon>
        <taxon>Fungi</taxon>
        <taxon>Dikarya</taxon>
        <taxon>Basidiomycota</taxon>
        <taxon>Agaricomycotina</taxon>
        <taxon>Agaricomycetes</taxon>
        <taxon>Agaricomycetidae</taxon>
        <taxon>Agaricales</taxon>
        <taxon>Agaricineae</taxon>
        <taxon>Hydnangiaceae</taxon>
        <taxon>Laccaria</taxon>
    </lineage>
</organism>
<dbReference type="GeneID" id="6086473"/>
<dbReference type="OrthoDB" id="3359887at2759"/>
<sequence length="474" mass="53526">MKYNPDRPEAYDLANLPMRTAQSYWEIIKKLFAATSKTARAVITKSTGVSRLPLCAASRAFLHPTYFPLDPFHLFYENGTAFIWDIWTISSSETEIIHLPANKARAFGSLVAKAMVSLPPSFCGPIRDPHLKCQSQYKVYEWMALLHWYIIPIGIELGFNSLVLQNFSLFAEAVEFAMTISERTEKELEGLRSLIIKFLTGFEKLYVDGDPEKISRMCLCIFQLIHVPTHIKWNGSIRLGSQATVERSIGEMGHKIHSKKAPFANLANIIFERELVKILLLYLPALDINANASKEMKKNDRNLIQKRKITKREGQNEQVICELDAINAWLKEANVKEKFVKWFEAKNTHAQASSTTSTPPGSNTPNILNHTFGEANSFYKVELTNKTYILVVYTPLIDVQPVLRTQIRGKWESPTTLKVIEASQILDLVGIWSAEASKNIYVLRKHPGLAMLSAVESGKGDEGNDTDDSDSDEE</sequence>
<feature type="region of interest" description="Disordered" evidence="1">
    <location>
        <begin position="455"/>
        <end position="474"/>
    </location>
</feature>
<dbReference type="AlphaFoldDB" id="B0E3P7"/>
<reference evidence="2 3" key="1">
    <citation type="journal article" date="2008" name="Nature">
        <title>The genome of Laccaria bicolor provides insights into mycorrhizal symbiosis.</title>
        <authorList>
            <person name="Martin F."/>
            <person name="Aerts A."/>
            <person name="Ahren D."/>
            <person name="Brun A."/>
            <person name="Danchin E.G.J."/>
            <person name="Duchaussoy F."/>
            <person name="Gibon J."/>
            <person name="Kohler A."/>
            <person name="Lindquist E."/>
            <person name="Pereda V."/>
            <person name="Salamov A."/>
            <person name="Shapiro H.J."/>
            <person name="Wuyts J."/>
            <person name="Blaudez D."/>
            <person name="Buee M."/>
            <person name="Brokstein P."/>
            <person name="Canbaeck B."/>
            <person name="Cohen D."/>
            <person name="Courty P.E."/>
            <person name="Coutinho P.M."/>
            <person name="Delaruelle C."/>
            <person name="Detter J.C."/>
            <person name="Deveau A."/>
            <person name="DiFazio S."/>
            <person name="Duplessis S."/>
            <person name="Fraissinet-Tachet L."/>
            <person name="Lucic E."/>
            <person name="Frey-Klett P."/>
            <person name="Fourrey C."/>
            <person name="Feussner I."/>
            <person name="Gay G."/>
            <person name="Grimwood J."/>
            <person name="Hoegger P.J."/>
            <person name="Jain P."/>
            <person name="Kilaru S."/>
            <person name="Labbe J."/>
            <person name="Lin Y.C."/>
            <person name="Legue V."/>
            <person name="Le Tacon F."/>
            <person name="Marmeisse R."/>
            <person name="Melayah D."/>
            <person name="Montanini B."/>
            <person name="Muratet M."/>
            <person name="Nehls U."/>
            <person name="Niculita-Hirzel H."/>
            <person name="Oudot-Le Secq M.P."/>
            <person name="Peter M."/>
            <person name="Quesneville H."/>
            <person name="Rajashekar B."/>
            <person name="Reich M."/>
            <person name="Rouhier N."/>
            <person name="Schmutz J."/>
            <person name="Yin T."/>
            <person name="Chalot M."/>
            <person name="Henrissat B."/>
            <person name="Kuees U."/>
            <person name="Lucas S."/>
            <person name="Van de Peer Y."/>
            <person name="Podila G.K."/>
            <person name="Polle A."/>
            <person name="Pukkila P.J."/>
            <person name="Richardson P.M."/>
            <person name="Rouze P."/>
            <person name="Sanders I.R."/>
            <person name="Stajich J.E."/>
            <person name="Tunlid A."/>
            <person name="Tuskan G."/>
            <person name="Grigoriev I.V."/>
        </authorList>
    </citation>
    <scope>NUCLEOTIDE SEQUENCE [LARGE SCALE GENOMIC DNA]</scope>
    <source>
        <strain evidence="3">S238N-H82 / ATCC MYA-4686</strain>
    </source>
</reference>
<name>B0E3P7_LACBS</name>
<feature type="compositionally biased region" description="Acidic residues" evidence="1">
    <location>
        <begin position="463"/>
        <end position="474"/>
    </location>
</feature>
<evidence type="ECO:0000313" key="3">
    <source>
        <dbReference type="Proteomes" id="UP000001194"/>
    </source>
</evidence>
<dbReference type="HOGENOM" id="CLU_538562_0_0_1"/>
<evidence type="ECO:0000313" key="2">
    <source>
        <dbReference type="EMBL" id="EDQ98531.1"/>
    </source>
</evidence>
<dbReference type="EMBL" id="DS547251">
    <property type="protein sequence ID" value="EDQ98531.1"/>
    <property type="molecule type" value="Genomic_DNA"/>
</dbReference>
<evidence type="ECO:0000256" key="1">
    <source>
        <dbReference type="SAM" id="MobiDB-lite"/>
    </source>
</evidence>
<protein>
    <submittedName>
        <fullName evidence="2">Predicted protein</fullName>
    </submittedName>
</protein>